<dbReference type="Proteomes" id="UP001190700">
    <property type="component" value="Unassembled WGS sequence"/>
</dbReference>
<dbReference type="InterPro" id="IPR014001">
    <property type="entry name" value="Helicase_ATP-bd"/>
</dbReference>
<dbReference type="EMBL" id="LGRX02024671">
    <property type="protein sequence ID" value="KAK3253721.1"/>
    <property type="molecule type" value="Genomic_DNA"/>
</dbReference>
<evidence type="ECO:0000256" key="1">
    <source>
        <dbReference type="SAM" id="MobiDB-lite"/>
    </source>
</evidence>
<name>A0AAE0CEU8_9CHLO</name>
<protein>
    <recommendedName>
        <fullName evidence="2">Helicase ATP-binding domain-containing protein</fullName>
    </recommendedName>
</protein>
<dbReference type="SMART" id="SM00382">
    <property type="entry name" value="AAA"/>
    <property type="match status" value="1"/>
</dbReference>
<gene>
    <name evidence="3" type="ORF">CYMTET_37056</name>
</gene>
<feature type="compositionally biased region" description="Polar residues" evidence="1">
    <location>
        <begin position="910"/>
        <end position="924"/>
    </location>
</feature>
<dbReference type="GO" id="GO:0016787">
    <property type="term" value="F:hydrolase activity"/>
    <property type="evidence" value="ECO:0007669"/>
    <property type="project" value="InterPro"/>
</dbReference>
<comment type="caution">
    <text evidence="3">The sequence shown here is derived from an EMBL/GenBank/DDBJ whole genome shotgun (WGS) entry which is preliminary data.</text>
</comment>
<dbReference type="InterPro" id="IPR003593">
    <property type="entry name" value="AAA+_ATPase"/>
</dbReference>
<dbReference type="InterPro" id="IPR006935">
    <property type="entry name" value="Helicase/UvrB_N"/>
</dbReference>
<accession>A0AAE0CEU8</accession>
<dbReference type="Gene3D" id="3.40.50.300">
    <property type="entry name" value="P-loop containing nucleotide triphosphate hydrolases"/>
    <property type="match status" value="1"/>
</dbReference>
<evidence type="ECO:0000259" key="2">
    <source>
        <dbReference type="PROSITE" id="PS51192"/>
    </source>
</evidence>
<dbReference type="Pfam" id="PF04851">
    <property type="entry name" value="ResIII"/>
    <property type="match status" value="1"/>
</dbReference>
<proteinExistence type="predicted"/>
<organism evidence="3 4">
    <name type="scientific">Cymbomonas tetramitiformis</name>
    <dbReference type="NCBI Taxonomy" id="36881"/>
    <lineage>
        <taxon>Eukaryota</taxon>
        <taxon>Viridiplantae</taxon>
        <taxon>Chlorophyta</taxon>
        <taxon>Pyramimonadophyceae</taxon>
        <taxon>Pyramimonadales</taxon>
        <taxon>Pyramimonadaceae</taxon>
        <taxon>Cymbomonas</taxon>
    </lineage>
</organism>
<dbReference type="GO" id="GO:0003677">
    <property type="term" value="F:DNA binding"/>
    <property type="evidence" value="ECO:0007669"/>
    <property type="project" value="InterPro"/>
</dbReference>
<dbReference type="GO" id="GO:0005524">
    <property type="term" value="F:ATP binding"/>
    <property type="evidence" value="ECO:0007669"/>
    <property type="project" value="InterPro"/>
</dbReference>
<dbReference type="SUPFAM" id="SSF52540">
    <property type="entry name" value="P-loop containing nucleoside triphosphate hydrolases"/>
    <property type="match status" value="1"/>
</dbReference>
<evidence type="ECO:0000313" key="3">
    <source>
        <dbReference type="EMBL" id="KAK3253721.1"/>
    </source>
</evidence>
<feature type="domain" description="Helicase ATP-binding" evidence="2">
    <location>
        <begin position="187"/>
        <end position="379"/>
    </location>
</feature>
<keyword evidence="4" id="KW-1185">Reference proteome</keyword>
<evidence type="ECO:0000313" key="4">
    <source>
        <dbReference type="Proteomes" id="UP001190700"/>
    </source>
</evidence>
<feature type="region of interest" description="Disordered" evidence="1">
    <location>
        <begin position="904"/>
        <end position="956"/>
    </location>
</feature>
<dbReference type="PROSITE" id="PS51192">
    <property type="entry name" value="HELICASE_ATP_BIND_1"/>
    <property type="match status" value="1"/>
</dbReference>
<dbReference type="InterPro" id="IPR027417">
    <property type="entry name" value="P-loop_NTPase"/>
</dbReference>
<sequence>MTIGLSQLYLAPSVMEMGTEYDSKEESVVRSFKKCAYGYSYESDASVVSDDDEECYAICDGEKTKQCCRLYPEVSLFHRMEHIRQAQESTFSFKELEFHTNPAFPSKGEIPNINRMRNEVTSRLQELGRDWTFFDKVLSGETPSAACDQVISFNEHPERQSIRFFDSKQPIFPWQVISVEHIKGVLKQETKEMHTVLINHAPGSGKTFTMSMILRELFGHDKESSAFFLMLIGPDNLGTAYARMQNIYEDASLFEDDGSLKTNPVHTTQPILSHYPITHESYIPIHGGPYFAQMAAYINTMFRTSAFATRSNGLLVIIDEIHLILGNPVKFDELKRGLQEFMNHRSRQGARLRLVLMSATPVNSTVEHDRLRTLIHITNQTVSFVRNAINQYVFGTCDPLTVSRFSDLPLSLSTRSTTIPGVEFSEGEINKSLFLRELAGYIVDMHEKASLTPSKGSARQVVFFGKTDQIFGFHNAGGFEFIKRGITEAVITYSGFSYNLIDVGSLASVHPDIPSPATPTQFSLKVAFVRGGDENKQIYTDLFGTIESSRYSVCPPGDEGCPSYIDVLFTDSSITGADFLGVTDVHLVNVLDTHEIYQNVGRAQRMCSHAWKQDVSEENAIKIHVHGTTRTDLRHREPLEVTKYLKAHAIDYCYANDGNFFKNASLVSSYAKRPDSSAQSSDVAAEAGFVEKDKSFIEFKTRLLKYFPNLYTPSLTLTSVDAINHFFKRNLKPSPNTIAFMKRYADSHADERVSIVRESFETPLVVSADRAKQELPLAFRDAPVALFEHMETILEKAKRLKIFEDASPSEKPYITLCTELAGIYELLSDNVRRVLDVKEIKTHSVVYNLIASFTQNTCELEVTLSKALNCLMRQPKDEDLVRHVIQLQKTMGLPVVTSMVAMPPKGVNRGQITKKPTPTRTRQANLAKMREGRQRTPPGSPNTSAEAGPARGVQAAPLRSVVAPNRMEVDPPLQNNRPPSGSDPVAPIPKDYVYDNTIRYYIIQIGKKFRSILKDTLEALQRVEVSATIPAARQFDSHALTVFCQKNSSLYHVMIDAVIILPKNSKDVNFIINYFGRDYQVLQAIANQNRLADFQIYTTHNQKERKYRPDKYLWSFLHYVFTKVSFLKSKDKSELKNHTEGLYSVSDFGCFGLPNYKLEERKLDEDIHEIAISYIRDTFLEPFLLLNAGTNPRNATQLKQAYKELLRDFTFVQLNQNQLAKYQKLTNNENVHYNMAFFSEPYESEIEDLHADFVKVQAGLDVSYVHHYAVRIVRSEDPSLPEEYRFIIDGVASSKYFENTDDKMLARISARDPKDRLVTYIVSDRTAVKLLNLPLATNIAQFTETNRQILLKRNSLNLPTNVSCR</sequence>
<reference evidence="3 4" key="1">
    <citation type="journal article" date="2015" name="Genome Biol. Evol.">
        <title>Comparative Genomics of a Bacterivorous Green Alga Reveals Evolutionary Causalities and Consequences of Phago-Mixotrophic Mode of Nutrition.</title>
        <authorList>
            <person name="Burns J.A."/>
            <person name="Paasch A."/>
            <person name="Narechania A."/>
            <person name="Kim E."/>
        </authorList>
    </citation>
    <scope>NUCLEOTIDE SEQUENCE [LARGE SCALE GENOMIC DNA]</scope>
    <source>
        <strain evidence="3 4">PLY_AMNH</strain>
    </source>
</reference>
<feature type="region of interest" description="Disordered" evidence="1">
    <location>
        <begin position="968"/>
        <end position="988"/>
    </location>
</feature>